<reference evidence="2 3" key="1">
    <citation type="journal article" date="2016" name="Sci. Rep.">
        <title>Genomic and phenotypic characterization of the species Acinetobacter venetianus.</title>
        <authorList>
            <person name="Fondi M."/>
            <person name="Maida I."/>
            <person name="Perrin E."/>
            <person name="Orlandini V."/>
            <person name="La Torre L."/>
            <person name="Bosi E."/>
            <person name="Negroni A."/>
            <person name="Zanaroli G."/>
            <person name="Fava F."/>
            <person name="Decorosi F."/>
            <person name="Giovannetti L."/>
            <person name="Viti C."/>
            <person name="Vaneechoutte M."/>
            <person name="Dijkshoorn L."/>
            <person name="Fani R."/>
        </authorList>
    </citation>
    <scope>NUCLEOTIDE SEQUENCE [LARGE SCALE GENOMIC DNA]</scope>
    <source>
        <strain evidence="2 3">LUH5627</strain>
    </source>
</reference>
<feature type="region of interest" description="Disordered" evidence="1">
    <location>
        <begin position="31"/>
        <end position="92"/>
    </location>
</feature>
<evidence type="ECO:0000313" key="3">
    <source>
        <dbReference type="Proteomes" id="UP000075680"/>
    </source>
</evidence>
<sequence>MVCKSCEERREWMRIQYERAKERTAKAITRIRGIADKDSGTEHSTDSADSKQGSDNSGSTGTEQRTTVATKRTGRGKAKVENVGLSEVGDVP</sequence>
<evidence type="ECO:0000256" key="1">
    <source>
        <dbReference type="SAM" id="MobiDB-lite"/>
    </source>
</evidence>
<gene>
    <name evidence="2" type="ORF">AVENLUH5627_02674</name>
</gene>
<dbReference type="RefSeq" id="WP_061519360.1">
    <property type="nucleotide sequence ID" value="NZ_JRUE01000212.1"/>
</dbReference>
<dbReference type="EMBL" id="JRUE01000212">
    <property type="protein sequence ID" value="KXZ65944.1"/>
    <property type="molecule type" value="Genomic_DNA"/>
</dbReference>
<feature type="compositionally biased region" description="Basic and acidic residues" evidence="1">
    <location>
        <begin position="33"/>
        <end position="49"/>
    </location>
</feature>
<name>A0A150HLB1_9GAMM</name>
<proteinExistence type="predicted"/>
<protein>
    <submittedName>
        <fullName evidence="2">Uncharacterized protein</fullName>
    </submittedName>
</protein>
<accession>A0A150HLB1</accession>
<dbReference type="AlphaFoldDB" id="A0A150HLB1"/>
<evidence type="ECO:0000313" key="2">
    <source>
        <dbReference type="EMBL" id="KXZ65944.1"/>
    </source>
</evidence>
<dbReference type="PATRIC" id="fig|52133.18.peg.2747"/>
<organism evidence="2 3">
    <name type="scientific">Acinetobacter venetianus</name>
    <dbReference type="NCBI Taxonomy" id="52133"/>
    <lineage>
        <taxon>Bacteria</taxon>
        <taxon>Pseudomonadati</taxon>
        <taxon>Pseudomonadota</taxon>
        <taxon>Gammaproteobacteria</taxon>
        <taxon>Moraxellales</taxon>
        <taxon>Moraxellaceae</taxon>
        <taxon>Acinetobacter</taxon>
    </lineage>
</organism>
<feature type="compositionally biased region" description="Polar residues" evidence="1">
    <location>
        <begin position="50"/>
        <end position="70"/>
    </location>
</feature>
<comment type="caution">
    <text evidence="2">The sequence shown here is derived from an EMBL/GenBank/DDBJ whole genome shotgun (WGS) entry which is preliminary data.</text>
</comment>
<dbReference type="Proteomes" id="UP000075680">
    <property type="component" value="Unassembled WGS sequence"/>
</dbReference>